<reference evidence="4 5" key="1">
    <citation type="submission" date="2019-07" db="EMBL/GenBank/DDBJ databases">
        <title>R&amp;d 2014.</title>
        <authorList>
            <person name="Klenk H.-P."/>
        </authorList>
    </citation>
    <scope>NUCLEOTIDE SEQUENCE [LARGE SCALE GENOMIC DNA]</scope>
    <source>
        <strain evidence="4 5">DSM 43868</strain>
    </source>
</reference>
<dbReference type="Proteomes" id="UP000319825">
    <property type="component" value="Unassembled WGS sequence"/>
</dbReference>
<keyword evidence="1" id="KW-0304">Gas vesicle</keyword>
<dbReference type="RefSeq" id="WP_170286491.1">
    <property type="nucleotide sequence ID" value="NZ_BAAATQ010000097.1"/>
</dbReference>
<protein>
    <submittedName>
        <fullName evidence="4">Gas vesicle protein GvpL/GvpF</fullName>
    </submittedName>
</protein>
<dbReference type="Pfam" id="PF06386">
    <property type="entry name" value="GvpL_GvpF"/>
    <property type="match status" value="1"/>
</dbReference>
<organism evidence="4 5">
    <name type="scientific">Micromonospora olivasterospora</name>
    <dbReference type="NCBI Taxonomy" id="1880"/>
    <lineage>
        <taxon>Bacteria</taxon>
        <taxon>Bacillati</taxon>
        <taxon>Actinomycetota</taxon>
        <taxon>Actinomycetes</taxon>
        <taxon>Micromonosporales</taxon>
        <taxon>Micromonosporaceae</taxon>
        <taxon>Micromonospora</taxon>
    </lineage>
</organism>
<evidence type="ECO:0000313" key="4">
    <source>
        <dbReference type="EMBL" id="TWH69082.1"/>
    </source>
</evidence>
<comment type="caution">
    <text evidence="4">The sequence shown here is derived from an EMBL/GenBank/DDBJ whole genome shotgun (WGS) entry which is preliminary data.</text>
</comment>
<comment type="similarity">
    <text evidence="3">Belongs to the gas vesicle GvpF/GvpL family.</text>
</comment>
<keyword evidence="5" id="KW-1185">Reference proteome</keyword>
<evidence type="ECO:0000313" key="5">
    <source>
        <dbReference type="Proteomes" id="UP000319825"/>
    </source>
</evidence>
<dbReference type="AlphaFoldDB" id="A0A562IDX3"/>
<comment type="subcellular location">
    <subcellularLocation>
        <location evidence="2">Gas vesicle</location>
    </subcellularLocation>
</comment>
<evidence type="ECO:0000256" key="3">
    <source>
        <dbReference type="ARBA" id="ARBA00035643"/>
    </source>
</evidence>
<sequence>MIADRPAEGGDRETVAARALYVYAVLPWPLELPPDATGTGIDAAVLDVVDADGGVAALVHETTAGPYQGADEDARRWVLEHSAVVERAWKVAGTALPVTFNVLVRGDDESTARDRLRGWLRDTAEELRARLDALRDRVELRVDITLDRVQAAADDPEVRKLTAELNHKPAGVRRLLAKKLQMVERNAADTLADRIYPEYRRRLVSLVEDISERHRGEREEGQVPVLAAAVLVHRARMEELGAELARIQDEQPAARIRYLGPWPPYSFSELTVETGPARRLGDEPDQK</sequence>
<dbReference type="PANTHER" id="PTHR36852">
    <property type="entry name" value="PROTEIN GVPL 2"/>
    <property type="match status" value="1"/>
</dbReference>
<evidence type="ECO:0000256" key="2">
    <source>
        <dbReference type="ARBA" id="ARBA00035108"/>
    </source>
</evidence>
<dbReference type="GO" id="GO:0031412">
    <property type="term" value="P:gas vesicle organization"/>
    <property type="evidence" value="ECO:0007669"/>
    <property type="project" value="InterPro"/>
</dbReference>
<accession>A0A562IDX3</accession>
<evidence type="ECO:0000256" key="1">
    <source>
        <dbReference type="ARBA" id="ARBA00022987"/>
    </source>
</evidence>
<dbReference type="EMBL" id="VLKE01000001">
    <property type="protein sequence ID" value="TWH69082.1"/>
    <property type="molecule type" value="Genomic_DNA"/>
</dbReference>
<gene>
    <name evidence="4" type="ORF">JD77_04084</name>
</gene>
<dbReference type="PANTHER" id="PTHR36852:SF1">
    <property type="entry name" value="PROTEIN GVPL 2"/>
    <property type="match status" value="1"/>
</dbReference>
<proteinExistence type="inferred from homology"/>
<dbReference type="InterPro" id="IPR009430">
    <property type="entry name" value="GvpL/GvpF"/>
</dbReference>
<name>A0A562IDX3_MICOL</name>
<dbReference type="GO" id="GO:0031411">
    <property type="term" value="C:gas vesicle"/>
    <property type="evidence" value="ECO:0007669"/>
    <property type="project" value="UniProtKB-SubCell"/>
</dbReference>